<dbReference type="InterPro" id="IPR036148">
    <property type="entry name" value="MmgE/PrpD_sf"/>
</dbReference>
<gene>
    <name evidence="4" type="ORF">M8523_26065</name>
</gene>
<dbReference type="InterPro" id="IPR045337">
    <property type="entry name" value="MmgE_PrpD_C"/>
</dbReference>
<dbReference type="SUPFAM" id="SSF103378">
    <property type="entry name" value="2-methylcitrate dehydratase PrpD"/>
    <property type="match status" value="1"/>
</dbReference>
<evidence type="ECO:0000259" key="2">
    <source>
        <dbReference type="Pfam" id="PF03972"/>
    </source>
</evidence>
<accession>A0AA41Z0D6</accession>
<comment type="similarity">
    <text evidence="1">Belongs to the PrpD family.</text>
</comment>
<dbReference type="GO" id="GO:0016829">
    <property type="term" value="F:lyase activity"/>
    <property type="evidence" value="ECO:0007669"/>
    <property type="project" value="InterPro"/>
</dbReference>
<dbReference type="InterPro" id="IPR005656">
    <property type="entry name" value="MmgE_PrpD"/>
</dbReference>
<proteinExistence type="inferred from homology"/>
<reference evidence="4" key="1">
    <citation type="submission" date="2022-05" db="EMBL/GenBank/DDBJ databases">
        <authorList>
            <person name="Pankratov T."/>
        </authorList>
    </citation>
    <scope>NUCLEOTIDE SEQUENCE</scope>
    <source>
        <strain evidence="4">BP6-180914</strain>
    </source>
</reference>
<dbReference type="InterPro" id="IPR042183">
    <property type="entry name" value="MmgE/PrpD_sf_1"/>
</dbReference>
<dbReference type="AlphaFoldDB" id="A0AA41Z0D6"/>
<dbReference type="Proteomes" id="UP001165667">
    <property type="component" value="Unassembled WGS sequence"/>
</dbReference>
<dbReference type="Pfam" id="PF19305">
    <property type="entry name" value="MmgE_PrpD_C"/>
    <property type="match status" value="1"/>
</dbReference>
<evidence type="ECO:0000259" key="3">
    <source>
        <dbReference type="Pfam" id="PF19305"/>
    </source>
</evidence>
<sequence length="430" mass="45591">MPDSLLQRGRWIIADCIGAVAGGMQTPEMRAFVARHLTGRAAGAASVIGAGVAADPRDAALLNGTAGTWQEQDEGNLHAKGHPGIQVVPAAIAVAQARRLSGADTLLAVLLGYEISARINRASNSRFAFHPHGTYGVLGAAVAVGRLSGYDPDRMRQLLNVAATCGVATSRNTIIEGVTVRNIYTGMSGFNGQLACEMVESGFTGERDGVGSVFGKIYGDGFDSAATVNLLGSEYLTARNYFKIHACGRYAHSALDLIEDWLAEGGDRVDPTSIESVHVVGYSFLASLHRTECRTSFDARFSVPFAIASLIVHGKPGLENFEQPAVDNPAIQALARRVVVTESPEFTKAFPGRQMVEVTVTPCGGKTWKGRGEHTKGEAERPHSPAELRDKFLALTAGAWTQEQSAGFLDGLLTIDAVPDMASFLGQHGI</sequence>
<dbReference type="Gene3D" id="1.10.4100.10">
    <property type="entry name" value="2-methylcitrate dehydratase PrpD"/>
    <property type="match status" value="1"/>
</dbReference>
<evidence type="ECO:0000313" key="4">
    <source>
        <dbReference type="EMBL" id="MCW6511454.1"/>
    </source>
</evidence>
<feature type="domain" description="MmgE/PrpD N-terminal" evidence="2">
    <location>
        <begin position="2"/>
        <end position="208"/>
    </location>
</feature>
<dbReference type="PANTHER" id="PTHR16943">
    <property type="entry name" value="2-METHYLCITRATE DEHYDRATASE-RELATED"/>
    <property type="match status" value="1"/>
</dbReference>
<organism evidence="4 5">
    <name type="scientific">Lichenifustis flavocetrariae</name>
    <dbReference type="NCBI Taxonomy" id="2949735"/>
    <lineage>
        <taxon>Bacteria</taxon>
        <taxon>Pseudomonadati</taxon>
        <taxon>Pseudomonadota</taxon>
        <taxon>Alphaproteobacteria</taxon>
        <taxon>Hyphomicrobiales</taxon>
        <taxon>Lichenihabitantaceae</taxon>
        <taxon>Lichenifustis</taxon>
    </lineage>
</organism>
<dbReference type="Gene3D" id="3.30.1330.120">
    <property type="entry name" value="2-methylcitrate dehydratase PrpD"/>
    <property type="match status" value="1"/>
</dbReference>
<feature type="domain" description="MmgE/PrpD C-terminal" evidence="3">
    <location>
        <begin position="245"/>
        <end position="404"/>
    </location>
</feature>
<keyword evidence="5" id="KW-1185">Reference proteome</keyword>
<dbReference type="InterPro" id="IPR045336">
    <property type="entry name" value="MmgE_PrpD_N"/>
</dbReference>
<dbReference type="EMBL" id="JAMOIM010000026">
    <property type="protein sequence ID" value="MCW6511454.1"/>
    <property type="molecule type" value="Genomic_DNA"/>
</dbReference>
<evidence type="ECO:0000313" key="5">
    <source>
        <dbReference type="Proteomes" id="UP001165667"/>
    </source>
</evidence>
<evidence type="ECO:0000256" key="1">
    <source>
        <dbReference type="ARBA" id="ARBA00006174"/>
    </source>
</evidence>
<dbReference type="PANTHER" id="PTHR16943:SF8">
    <property type="entry name" value="2-METHYLCITRATE DEHYDRATASE"/>
    <property type="match status" value="1"/>
</dbReference>
<dbReference type="InterPro" id="IPR042188">
    <property type="entry name" value="MmgE/PrpD_sf_2"/>
</dbReference>
<comment type="caution">
    <text evidence="4">The sequence shown here is derived from an EMBL/GenBank/DDBJ whole genome shotgun (WGS) entry which is preliminary data.</text>
</comment>
<protein>
    <submittedName>
        <fullName evidence="4">MmgE/PrpD family protein</fullName>
    </submittedName>
</protein>
<name>A0AA41Z0D6_9HYPH</name>
<dbReference type="Pfam" id="PF03972">
    <property type="entry name" value="MmgE_PrpD_N"/>
    <property type="match status" value="1"/>
</dbReference>